<feature type="domain" description="C2H2-type" evidence="7">
    <location>
        <begin position="600"/>
        <end position="627"/>
    </location>
</feature>
<dbReference type="SMART" id="SM00355">
    <property type="entry name" value="ZnF_C2H2"/>
    <property type="match status" value="13"/>
</dbReference>
<feature type="binding site" evidence="6">
    <location>
        <position position="213"/>
    </location>
    <ligand>
        <name>Zn(2+)</name>
        <dbReference type="ChEBI" id="CHEBI:29105"/>
    </ligand>
</feature>
<feature type="domain" description="ZAD" evidence="8">
    <location>
        <begin position="29"/>
        <end position="101"/>
    </location>
</feature>
<protein>
    <submittedName>
        <fullName evidence="9">CLUMA_CG000739, isoform A</fullName>
    </submittedName>
</protein>
<dbReference type="PANTHER" id="PTHR24409">
    <property type="entry name" value="ZINC FINGER PROTEIN 142"/>
    <property type="match status" value="1"/>
</dbReference>
<dbReference type="SMART" id="SM00868">
    <property type="entry name" value="zf-AD"/>
    <property type="match status" value="2"/>
</dbReference>
<keyword evidence="1 6" id="KW-0479">Metal-binding</keyword>
<feature type="binding site" evidence="6">
    <location>
        <position position="31"/>
    </location>
    <ligand>
        <name>Zn(2+)</name>
        <dbReference type="ChEBI" id="CHEBI:29105"/>
    </ligand>
</feature>
<evidence type="ECO:0000256" key="1">
    <source>
        <dbReference type="ARBA" id="ARBA00022723"/>
    </source>
</evidence>
<dbReference type="InterPro" id="IPR013087">
    <property type="entry name" value="Znf_C2H2_type"/>
</dbReference>
<feature type="domain" description="C2H2-type" evidence="7">
    <location>
        <begin position="411"/>
        <end position="438"/>
    </location>
</feature>
<dbReference type="Proteomes" id="UP000183832">
    <property type="component" value="Unassembled WGS sequence"/>
</dbReference>
<dbReference type="GO" id="GO:0005634">
    <property type="term" value="C:nucleus"/>
    <property type="evidence" value="ECO:0007669"/>
    <property type="project" value="InterPro"/>
</dbReference>
<feature type="binding site" evidence="6">
    <location>
        <position position="170"/>
    </location>
    <ligand>
        <name>Zn(2+)</name>
        <dbReference type="ChEBI" id="CHEBI:29105"/>
    </ligand>
</feature>
<sequence length="724" mass="86684">MPLKVLRKPELNTKVVLKDIFSDFKNSNEKCRLCFEEVFDQNSRVNVTTDKKDEINILFQVYLSLNERESEFVCSKCENEINNLHQFKRKINENHKYFEKLSSLKYDNASNENFIKTEPELSISKESTLKKVIQKTRRAKHRKIFKQLDLNVKVVLEDIFSDFKNFNEKCSLCFKEVFYQKSRIHLTDDIKDKIYSILQINFSVNGSGSEFLCSKCENEIKNFHRFKEMINEKQKYFEKCSSMKKDKAKNYELTLTFNEHLVKSEPELTIVDEVEEETSESENENQNDSIEDHLLEPNVTDQEIQTSSGFVPCNVCGKQFKGHKNRKQHYLRVHVNKRPHQCDICGKRFRHPCLVAAHMKRHRERKTKRHRERKTIKEINYKCDRCESSFFSNGDLRKHELQFHKDDIKPHQCNICGRRFLVRRRLDLHMETHRENRTKDHHCDICKTSYFHIEALHSHILRYHEDKPFSCTKCGKSFKLEQNLKIHICNFFKESCKNQHDMSNKQDLKSFPCEICGKLFRNGSQLKQHHRRVHLKIKAYQCDICDKSFYVRKDLARHIDTHRENRTRDYHCYICEKSYLNNEGLRKHVRRCHENIEKPYQCDICSKKFDARYEIAAHVDIHRKYRTRDFNCDICKTYYFNKILLQQHKSHCHGNKIFSCAFCGRTFKTKRERKSHSCSYFKKSNKNNKKWSRTNLILNQTISQNTPCEICGRIFKHVSCSSNI</sequence>
<dbReference type="PROSITE" id="PS51915">
    <property type="entry name" value="ZAD"/>
    <property type="match status" value="2"/>
</dbReference>
<keyword evidence="4 6" id="KW-0862">Zinc</keyword>
<evidence type="ECO:0000256" key="2">
    <source>
        <dbReference type="ARBA" id="ARBA00022737"/>
    </source>
</evidence>
<feature type="domain" description="C2H2-type" evidence="7">
    <location>
        <begin position="381"/>
        <end position="409"/>
    </location>
</feature>
<feature type="domain" description="C2H2-type" evidence="7">
    <location>
        <begin position="540"/>
        <end position="567"/>
    </location>
</feature>
<dbReference type="GO" id="GO:0000981">
    <property type="term" value="F:DNA-binding transcription factor activity, RNA polymerase II-specific"/>
    <property type="evidence" value="ECO:0007669"/>
    <property type="project" value="TreeGrafter"/>
</dbReference>
<dbReference type="Pfam" id="PF00096">
    <property type="entry name" value="zf-C2H2"/>
    <property type="match status" value="4"/>
</dbReference>
<dbReference type="GO" id="GO:0000977">
    <property type="term" value="F:RNA polymerase II transcription regulatory region sequence-specific DNA binding"/>
    <property type="evidence" value="ECO:0007669"/>
    <property type="project" value="TreeGrafter"/>
</dbReference>
<dbReference type="PANTHER" id="PTHR24409:SF295">
    <property type="entry name" value="AZ2-RELATED"/>
    <property type="match status" value="1"/>
</dbReference>
<feature type="binding site" evidence="6">
    <location>
        <position position="77"/>
    </location>
    <ligand>
        <name>Zn(2+)</name>
        <dbReference type="ChEBI" id="CHEBI:29105"/>
    </ligand>
</feature>
<feature type="binding site" evidence="6">
    <location>
        <position position="216"/>
    </location>
    <ligand>
        <name>Zn(2+)</name>
        <dbReference type="ChEBI" id="CHEBI:29105"/>
    </ligand>
</feature>
<evidence type="ECO:0000313" key="10">
    <source>
        <dbReference type="Proteomes" id="UP000183832"/>
    </source>
</evidence>
<reference evidence="9 10" key="1">
    <citation type="submission" date="2015-04" db="EMBL/GenBank/DDBJ databases">
        <authorList>
            <person name="Syromyatnikov M.Y."/>
            <person name="Popov V.N."/>
        </authorList>
    </citation>
    <scope>NUCLEOTIDE SEQUENCE [LARGE SCALE GENOMIC DNA]</scope>
</reference>
<evidence type="ECO:0000256" key="6">
    <source>
        <dbReference type="PROSITE-ProRule" id="PRU01263"/>
    </source>
</evidence>
<dbReference type="EMBL" id="CVRI01000002">
    <property type="protein sequence ID" value="CRK86918.1"/>
    <property type="molecule type" value="Genomic_DNA"/>
</dbReference>
<name>A0A1J1HKC9_9DIPT</name>
<dbReference type="Pfam" id="PF07776">
    <property type="entry name" value="zf-AD"/>
    <property type="match status" value="1"/>
</dbReference>
<evidence type="ECO:0000256" key="4">
    <source>
        <dbReference type="ARBA" id="ARBA00022833"/>
    </source>
</evidence>
<proteinExistence type="predicted"/>
<gene>
    <name evidence="9" type="ORF">CLUMA_CG000739</name>
</gene>
<keyword evidence="10" id="KW-1185">Reference proteome</keyword>
<evidence type="ECO:0000259" key="8">
    <source>
        <dbReference type="PROSITE" id="PS51915"/>
    </source>
</evidence>
<dbReference type="FunFam" id="3.30.160.60:FF:000446">
    <property type="entry name" value="Zinc finger protein"/>
    <property type="match status" value="1"/>
</dbReference>
<dbReference type="STRING" id="568069.A0A1J1HKC9"/>
<dbReference type="SUPFAM" id="SSF57716">
    <property type="entry name" value="Glucocorticoid receptor-like (DNA-binding domain)"/>
    <property type="match status" value="2"/>
</dbReference>
<dbReference type="PROSITE" id="PS50157">
    <property type="entry name" value="ZINC_FINGER_C2H2_2"/>
    <property type="match status" value="9"/>
</dbReference>
<dbReference type="SUPFAM" id="SSF57667">
    <property type="entry name" value="beta-beta-alpha zinc fingers"/>
    <property type="match status" value="6"/>
</dbReference>
<evidence type="ECO:0000256" key="5">
    <source>
        <dbReference type="PROSITE-ProRule" id="PRU00042"/>
    </source>
</evidence>
<feature type="domain" description="C2H2-type" evidence="7">
    <location>
        <begin position="570"/>
        <end position="599"/>
    </location>
</feature>
<dbReference type="InterPro" id="IPR012934">
    <property type="entry name" value="Znf_AD"/>
</dbReference>
<dbReference type="Gene3D" id="3.40.1800.20">
    <property type="match status" value="2"/>
</dbReference>
<feature type="binding site" evidence="6">
    <location>
        <position position="34"/>
    </location>
    <ligand>
        <name>Zn(2+)</name>
        <dbReference type="ChEBI" id="CHEBI:29105"/>
    </ligand>
</feature>
<feature type="domain" description="C2H2-type" evidence="7">
    <location>
        <begin position="511"/>
        <end position="539"/>
    </location>
</feature>
<feature type="domain" description="C2H2-type" evidence="7">
    <location>
        <begin position="340"/>
        <end position="367"/>
    </location>
</feature>
<dbReference type="InterPro" id="IPR036236">
    <property type="entry name" value="Znf_C2H2_sf"/>
</dbReference>
<dbReference type="GO" id="GO:0008270">
    <property type="term" value="F:zinc ion binding"/>
    <property type="evidence" value="ECO:0007669"/>
    <property type="project" value="UniProtKB-UniRule"/>
</dbReference>
<dbReference type="OrthoDB" id="8117402at2759"/>
<evidence type="ECO:0000256" key="3">
    <source>
        <dbReference type="ARBA" id="ARBA00022771"/>
    </source>
</evidence>
<dbReference type="AlphaFoldDB" id="A0A1J1HKC9"/>
<keyword evidence="3 5" id="KW-0863">Zinc-finger</keyword>
<feature type="domain" description="ZAD" evidence="8">
    <location>
        <begin position="168"/>
        <end position="240"/>
    </location>
</feature>
<evidence type="ECO:0000313" key="9">
    <source>
        <dbReference type="EMBL" id="CRK86918.1"/>
    </source>
</evidence>
<organism evidence="9 10">
    <name type="scientific">Clunio marinus</name>
    <dbReference type="NCBI Taxonomy" id="568069"/>
    <lineage>
        <taxon>Eukaryota</taxon>
        <taxon>Metazoa</taxon>
        <taxon>Ecdysozoa</taxon>
        <taxon>Arthropoda</taxon>
        <taxon>Hexapoda</taxon>
        <taxon>Insecta</taxon>
        <taxon>Pterygota</taxon>
        <taxon>Neoptera</taxon>
        <taxon>Endopterygota</taxon>
        <taxon>Diptera</taxon>
        <taxon>Nematocera</taxon>
        <taxon>Chironomoidea</taxon>
        <taxon>Chironomidae</taxon>
        <taxon>Clunio</taxon>
    </lineage>
</organism>
<feature type="domain" description="C2H2-type" evidence="7">
    <location>
        <begin position="469"/>
        <end position="487"/>
    </location>
</feature>
<keyword evidence="2" id="KW-0677">Repeat</keyword>
<dbReference type="Gene3D" id="3.30.160.60">
    <property type="entry name" value="Classic Zinc Finger"/>
    <property type="match status" value="7"/>
</dbReference>
<dbReference type="PROSITE" id="PS00028">
    <property type="entry name" value="ZINC_FINGER_C2H2_1"/>
    <property type="match status" value="8"/>
</dbReference>
<accession>A0A1J1HKC9</accession>
<feature type="binding site" evidence="6">
    <location>
        <position position="173"/>
    </location>
    <ligand>
        <name>Zn(2+)</name>
        <dbReference type="ChEBI" id="CHEBI:29105"/>
    </ligand>
</feature>
<feature type="domain" description="C2H2-type" evidence="7">
    <location>
        <begin position="311"/>
        <end position="339"/>
    </location>
</feature>
<feature type="binding site" evidence="6">
    <location>
        <position position="74"/>
    </location>
    <ligand>
        <name>Zn(2+)</name>
        <dbReference type="ChEBI" id="CHEBI:29105"/>
    </ligand>
</feature>
<dbReference type="FunFam" id="3.30.160.60:FF:000065">
    <property type="entry name" value="B-cell CLL/lymphoma 6, member B"/>
    <property type="match status" value="1"/>
</dbReference>
<evidence type="ECO:0000259" key="7">
    <source>
        <dbReference type="PROSITE" id="PS50157"/>
    </source>
</evidence>